<dbReference type="Proteomes" id="UP001174909">
    <property type="component" value="Unassembled WGS sequence"/>
</dbReference>
<organism evidence="1 2">
    <name type="scientific">Geodia barretti</name>
    <name type="common">Barrett's horny sponge</name>
    <dbReference type="NCBI Taxonomy" id="519541"/>
    <lineage>
        <taxon>Eukaryota</taxon>
        <taxon>Metazoa</taxon>
        <taxon>Porifera</taxon>
        <taxon>Demospongiae</taxon>
        <taxon>Heteroscleromorpha</taxon>
        <taxon>Tetractinellida</taxon>
        <taxon>Astrophorina</taxon>
        <taxon>Geodiidae</taxon>
        <taxon>Geodia</taxon>
    </lineage>
</organism>
<gene>
    <name evidence="1" type="ORF">GBAR_LOCUS16976</name>
</gene>
<protein>
    <submittedName>
        <fullName evidence="1">Uncharacterized protein</fullName>
    </submittedName>
</protein>
<reference evidence="1" key="1">
    <citation type="submission" date="2023-03" db="EMBL/GenBank/DDBJ databases">
        <authorList>
            <person name="Steffen K."/>
            <person name="Cardenas P."/>
        </authorList>
    </citation>
    <scope>NUCLEOTIDE SEQUENCE</scope>
</reference>
<name>A0AA35SHV8_GEOBA</name>
<evidence type="ECO:0000313" key="1">
    <source>
        <dbReference type="EMBL" id="CAI8029909.1"/>
    </source>
</evidence>
<dbReference type="AlphaFoldDB" id="A0AA35SHV8"/>
<comment type="caution">
    <text evidence="1">The sequence shown here is derived from an EMBL/GenBank/DDBJ whole genome shotgun (WGS) entry which is preliminary data.</text>
</comment>
<accession>A0AA35SHV8</accession>
<keyword evidence="2" id="KW-1185">Reference proteome</keyword>
<sequence>MLVAPCFVPVPPSTRRCDDLGRSWHHRDVRACTLAFCPSIECTSWSHQSG</sequence>
<evidence type="ECO:0000313" key="2">
    <source>
        <dbReference type="Proteomes" id="UP001174909"/>
    </source>
</evidence>
<dbReference type="EMBL" id="CASHTH010002444">
    <property type="protein sequence ID" value="CAI8029909.1"/>
    <property type="molecule type" value="Genomic_DNA"/>
</dbReference>
<proteinExistence type="predicted"/>